<comment type="caution">
    <text evidence="5">The sequence shown here is derived from an EMBL/GenBank/DDBJ whole genome shotgun (WGS) entry which is preliminary data.</text>
</comment>
<feature type="domain" description="LamG-like jellyroll fold" evidence="3">
    <location>
        <begin position="174"/>
        <end position="329"/>
    </location>
</feature>
<dbReference type="InterPro" id="IPR013320">
    <property type="entry name" value="ConA-like_dom_sf"/>
</dbReference>
<keyword evidence="2" id="KW-1015">Disulfide bond</keyword>
<organism evidence="5 6">
    <name type="scientific">Phytophthora kernoviae</name>
    <dbReference type="NCBI Taxonomy" id="325452"/>
    <lineage>
        <taxon>Eukaryota</taxon>
        <taxon>Sar</taxon>
        <taxon>Stramenopiles</taxon>
        <taxon>Oomycota</taxon>
        <taxon>Peronosporomycetes</taxon>
        <taxon>Peronosporales</taxon>
        <taxon>Peronosporaceae</taxon>
        <taxon>Phytophthora</taxon>
    </lineage>
</organism>
<proteinExistence type="predicted"/>
<name>A0A3F2RQL0_9STRA</name>
<evidence type="ECO:0000313" key="6">
    <source>
        <dbReference type="Proteomes" id="UP000277300"/>
    </source>
</evidence>
<evidence type="ECO:0000256" key="2">
    <source>
        <dbReference type="ARBA" id="ARBA00023157"/>
    </source>
</evidence>
<dbReference type="Pfam" id="PF13385">
    <property type="entry name" value="Laminin_G_3"/>
    <property type="match status" value="1"/>
</dbReference>
<evidence type="ECO:0000313" key="4">
    <source>
        <dbReference type="EMBL" id="RLN58538.1"/>
    </source>
</evidence>
<sequence length="390" mass="43727">MQQAKYSNTRTNSLVHVDISASGPTIFIFVQIPRIGKDSPLTAMAALAWAALPDDVLEAIAGLLYGFDLLQLSRVNGHCFRLLSRAELYASRLSQVHYQQRAVVELTETEFQHAPRLGPSSKRDYALESSFRFGGQREDAESQQLLTSYAPVYWATDTLFGLFAREDDEAVTSPSFTLDAWFSLSVPENGVFQGGVLLGLQNEKYRQGSCRWPDFHCHILHVDSHGDLYCSVTAQRPRVAAQLKSGRWYHVALVYGGQSQQIFLDGELVDSQYDQELQLESLPYYYAQVGAGCISGDSAGKPTYTYNGWYAFHGVVDDLRVWHEALPAQLVSVLSDDCATLKRRPTFSLKRDVPVWMAHGVERVRCSRPRERRCEVVAACNRTAGLDSWV</sequence>
<dbReference type="EMBL" id="MBAD02001103">
    <property type="protein sequence ID" value="RLN58538.1"/>
    <property type="molecule type" value="Genomic_DNA"/>
</dbReference>
<evidence type="ECO:0000259" key="3">
    <source>
        <dbReference type="SMART" id="SM00560"/>
    </source>
</evidence>
<dbReference type="EMBL" id="MBDO02000124">
    <property type="protein sequence ID" value="RLN62366.1"/>
    <property type="molecule type" value="Genomic_DNA"/>
</dbReference>
<keyword evidence="1" id="KW-0732">Signal</keyword>
<dbReference type="Proteomes" id="UP000284657">
    <property type="component" value="Unassembled WGS sequence"/>
</dbReference>
<evidence type="ECO:0000313" key="5">
    <source>
        <dbReference type="EMBL" id="RLN62366.1"/>
    </source>
</evidence>
<dbReference type="SMART" id="SM00560">
    <property type="entry name" value="LamGL"/>
    <property type="match status" value="1"/>
</dbReference>
<dbReference type="OrthoDB" id="3219396at2759"/>
<dbReference type="SUPFAM" id="SSF49899">
    <property type="entry name" value="Concanavalin A-like lectins/glucanases"/>
    <property type="match status" value="1"/>
</dbReference>
<accession>A0A3F2RQL0</accession>
<dbReference type="InterPro" id="IPR006558">
    <property type="entry name" value="LamG-like"/>
</dbReference>
<gene>
    <name evidence="4" type="ORF">BBJ29_002124</name>
    <name evidence="5" type="ORF">BBP00_00004801</name>
</gene>
<protein>
    <recommendedName>
        <fullName evidence="3">LamG-like jellyroll fold domain-containing protein</fullName>
    </recommendedName>
</protein>
<evidence type="ECO:0000313" key="7">
    <source>
        <dbReference type="Proteomes" id="UP000284657"/>
    </source>
</evidence>
<dbReference type="Proteomes" id="UP000277300">
    <property type="component" value="Unassembled WGS sequence"/>
</dbReference>
<dbReference type="AlphaFoldDB" id="A0A3F2RQL0"/>
<evidence type="ECO:0000256" key="1">
    <source>
        <dbReference type="ARBA" id="ARBA00022729"/>
    </source>
</evidence>
<dbReference type="Gene3D" id="2.60.120.200">
    <property type="match status" value="1"/>
</dbReference>
<reference evidence="6 7" key="1">
    <citation type="submission" date="2018-07" db="EMBL/GenBank/DDBJ databases">
        <title>Genome sequencing of oomycete isolates from Chile give support for New Zealand origin for Phytophthora kernoviae and make available the first Nothophytophthora sp. genome.</title>
        <authorList>
            <person name="Studholme D.J."/>
            <person name="Sanfuentes E."/>
            <person name="Panda P."/>
            <person name="Hill R."/>
            <person name="Sambles C."/>
            <person name="Grant M."/>
            <person name="Williams N.M."/>
            <person name="Mcdougal R.L."/>
        </authorList>
    </citation>
    <scope>NUCLEOTIDE SEQUENCE [LARGE SCALE GENOMIC DNA]</scope>
    <source>
        <strain evidence="5">Chile6</strain>
        <strain evidence="4">Chile7</strain>
    </source>
</reference>